<protein>
    <submittedName>
        <fullName evidence="6">Transcriptional regulator, IclR family</fullName>
    </submittedName>
</protein>
<dbReference type="InterPro" id="IPR014757">
    <property type="entry name" value="Tscrpt_reg_IclR_C"/>
</dbReference>
<evidence type="ECO:0000313" key="6">
    <source>
        <dbReference type="EMBL" id="ABG65014.1"/>
    </source>
</evidence>
<dbReference type="GO" id="GO:0003677">
    <property type="term" value="F:DNA binding"/>
    <property type="evidence" value="ECO:0007669"/>
    <property type="project" value="UniProtKB-KW"/>
</dbReference>
<dbReference type="InterPro" id="IPR036388">
    <property type="entry name" value="WH-like_DNA-bd_sf"/>
</dbReference>
<dbReference type="PROSITE" id="PS51078">
    <property type="entry name" value="ICLR_ED"/>
    <property type="match status" value="1"/>
</dbReference>
<dbReference type="GO" id="GO:0045892">
    <property type="term" value="P:negative regulation of DNA-templated transcription"/>
    <property type="evidence" value="ECO:0007669"/>
    <property type="project" value="TreeGrafter"/>
</dbReference>
<name>Q11C61_CHESB</name>
<dbReference type="EMBL" id="CP000390">
    <property type="protein sequence ID" value="ABG65014.1"/>
    <property type="molecule type" value="Genomic_DNA"/>
</dbReference>
<dbReference type="PROSITE" id="PS51077">
    <property type="entry name" value="HTH_ICLR"/>
    <property type="match status" value="1"/>
</dbReference>
<dbReference type="SUPFAM" id="SSF46785">
    <property type="entry name" value="Winged helix' DNA-binding domain"/>
    <property type="match status" value="1"/>
</dbReference>
<dbReference type="STRING" id="266779.Meso_3645"/>
<dbReference type="PANTHER" id="PTHR30136">
    <property type="entry name" value="HELIX-TURN-HELIX TRANSCRIPTIONAL REGULATOR, ICLR FAMILY"/>
    <property type="match status" value="1"/>
</dbReference>
<evidence type="ECO:0000256" key="1">
    <source>
        <dbReference type="ARBA" id="ARBA00023015"/>
    </source>
</evidence>
<evidence type="ECO:0000259" key="5">
    <source>
        <dbReference type="PROSITE" id="PS51078"/>
    </source>
</evidence>
<evidence type="ECO:0000259" key="4">
    <source>
        <dbReference type="PROSITE" id="PS51077"/>
    </source>
</evidence>
<gene>
    <name evidence="6" type="ordered locus">Meso_3645</name>
</gene>
<accession>Q11C61</accession>
<feature type="domain" description="IclR-ED" evidence="5">
    <location>
        <begin position="72"/>
        <end position="256"/>
    </location>
</feature>
<keyword evidence="3" id="KW-0804">Transcription</keyword>
<organism evidence="6">
    <name type="scientific">Chelativorans sp. (strain BNC1)</name>
    <dbReference type="NCBI Taxonomy" id="266779"/>
    <lineage>
        <taxon>Bacteria</taxon>
        <taxon>Pseudomonadati</taxon>
        <taxon>Pseudomonadota</taxon>
        <taxon>Alphaproteobacteria</taxon>
        <taxon>Hyphomicrobiales</taxon>
        <taxon>Phyllobacteriaceae</taxon>
        <taxon>Chelativorans</taxon>
    </lineage>
</organism>
<dbReference type="Gene3D" id="3.30.450.40">
    <property type="match status" value="1"/>
</dbReference>
<dbReference type="SMART" id="SM00346">
    <property type="entry name" value="HTH_ICLR"/>
    <property type="match status" value="1"/>
</dbReference>
<feature type="domain" description="HTH iclR-type" evidence="4">
    <location>
        <begin position="9"/>
        <end position="71"/>
    </location>
</feature>
<evidence type="ECO:0000256" key="3">
    <source>
        <dbReference type="ARBA" id="ARBA00023163"/>
    </source>
</evidence>
<dbReference type="eggNOG" id="COG1414">
    <property type="taxonomic scope" value="Bacteria"/>
</dbReference>
<evidence type="ECO:0000256" key="2">
    <source>
        <dbReference type="ARBA" id="ARBA00023125"/>
    </source>
</evidence>
<dbReference type="InterPro" id="IPR029016">
    <property type="entry name" value="GAF-like_dom_sf"/>
</dbReference>
<dbReference type="Pfam" id="PF01614">
    <property type="entry name" value="IclR_C"/>
    <property type="match status" value="1"/>
</dbReference>
<dbReference type="Gene3D" id="1.10.10.10">
    <property type="entry name" value="Winged helix-like DNA-binding domain superfamily/Winged helix DNA-binding domain"/>
    <property type="match status" value="1"/>
</dbReference>
<dbReference type="AlphaFoldDB" id="Q11C61"/>
<dbReference type="KEGG" id="mes:Meso_3645"/>
<dbReference type="InterPro" id="IPR036390">
    <property type="entry name" value="WH_DNA-bd_sf"/>
</dbReference>
<dbReference type="InterPro" id="IPR050707">
    <property type="entry name" value="HTH_MetabolicPath_Reg"/>
</dbReference>
<dbReference type="HOGENOM" id="CLU_062618_0_1_5"/>
<reference evidence="6" key="1">
    <citation type="submission" date="2006-06" db="EMBL/GenBank/DDBJ databases">
        <title>Complete sequence of chromosome of Chelativorans sp. BNC1.</title>
        <authorList>
            <consortium name="US DOE Joint Genome Institute"/>
            <person name="Copeland A."/>
            <person name="Lucas S."/>
            <person name="Lapidus A."/>
            <person name="Barry K."/>
            <person name="Detter J.C."/>
            <person name="Glavina del Rio T."/>
            <person name="Hammon N."/>
            <person name="Israni S."/>
            <person name="Dalin E."/>
            <person name="Tice H."/>
            <person name="Pitluck S."/>
            <person name="Chertkov O."/>
            <person name="Brettin T."/>
            <person name="Bruce D."/>
            <person name="Han C."/>
            <person name="Tapia R."/>
            <person name="Gilna P."/>
            <person name="Schmutz J."/>
            <person name="Larimer F."/>
            <person name="Land M."/>
            <person name="Hauser L."/>
            <person name="Kyrpides N."/>
            <person name="Mikhailova N."/>
            <person name="Richardson P."/>
        </authorList>
    </citation>
    <scope>NUCLEOTIDE SEQUENCE</scope>
    <source>
        <strain evidence="6">BNC1</strain>
    </source>
</reference>
<proteinExistence type="predicted"/>
<dbReference type="InterPro" id="IPR005471">
    <property type="entry name" value="Tscrpt_reg_IclR_N"/>
</dbReference>
<dbReference type="GO" id="GO:0003700">
    <property type="term" value="F:DNA-binding transcription factor activity"/>
    <property type="evidence" value="ECO:0007669"/>
    <property type="project" value="TreeGrafter"/>
</dbReference>
<keyword evidence="1" id="KW-0805">Transcription regulation</keyword>
<dbReference type="Pfam" id="PF09339">
    <property type="entry name" value="HTH_IclR"/>
    <property type="match status" value="1"/>
</dbReference>
<sequence length="265" mass="28912">MSARDPLMVKSVEKAVRILGAFSNGQPTMSLADVAALTGLDKSGSQRFTHTLVQLGLLRKDPDTKRFELTARVLEFGANFTRSNELVRAAAPHLLNLSKTTEEAVSLTVLDDTDIVYIQRLVSRNMLTTDVITGTRLPAYCTAPGLALLSGMPRAEALAIIQRSDRKPITPKTKWAMDEIVEQLELTAEHGYALVVDQIYLNDISVAAPVYGVNGRSIAAVSIGVSKLRCTPEEARKRFAPLLITVAEALSHGRPQPRDLKRPQA</sequence>
<dbReference type="PANTHER" id="PTHR30136:SF34">
    <property type="entry name" value="TRANSCRIPTIONAL REGULATOR"/>
    <property type="match status" value="1"/>
</dbReference>
<dbReference type="SUPFAM" id="SSF55781">
    <property type="entry name" value="GAF domain-like"/>
    <property type="match status" value="1"/>
</dbReference>
<keyword evidence="2" id="KW-0238">DNA-binding</keyword>